<feature type="signal peptide" evidence="7">
    <location>
        <begin position="1"/>
        <end position="21"/>
    </location>
</feature>
<dbReference type="Gene3D" id="3.30.160.150">
    <property type="entry name" value="Lipoprotein like domain"/>
    <property type="match status" value="1"/>
</dbReference>
<dbReference type="EMBL" id="NSJB01000018">
    <property type="protein sequence ID" value="PAT33899.1"/>
    <property type="molecule type" value="Genomic_DNA"/>
</dbReference>
<evidence type="ECO:0000256" key="2">
    <source>
        <dbReference type="ARBA" id="ARBA00023136"/>
    </source>
</evidence>
<keyword evidence="9" id="KW-1185">Reference proteome</keyword>
<evidence type="ECO:0000313" key="8">
    <source>
        <dbReference type="EMBL" id="PAT33899.1"/>
    </source>
</evidence>
<proteinExistence type="inferred from homology"/>
<sequence length="174" mass="18967">MQRRRFLTLSAAAAASATAAASLGGCGFALRGSAKYPFKSVFLQAPEASPLARQLQRTLEGAGLTVLRTPSDPALAERVFELLQEQHERAVVSQTSAGAVREMQLRLRVLYRLRDGDGLQASAAAQGAQVVELLQTRELSYDESQALSKEAEQELLFKDMQTELVAQIVRRLAH</sequence>
<evidence type="ECO:0000256" key="1">
    <source>
        <dbReference type="ARBA" id="ARBA00022729"/>
    </source>
</evidence>
<evidence type="ECO:0000313" key="9">
    <source>
        <dbReference type="Proteomes" id="UP000218054"/>
    </source>
</evidence>
<comment type="similarity">
    <text evidence="6">Belongs to the LptE lipoprotein family.</text>
</comment>
<dbReference type="RefSeq" id="WP_095540825.1">
    <property type="nucleotide sequence ID" value="NZ_NSJB01000018.1"/>
</dbReference>
<comment type="subcellular location">
    <subcellularLocation>
        <location evidence="6">Cell outer membrane</location>
        <topology evidence="6">Lipid-anchor</topology>
    </subcellularLocation>
</comment>
<dbReference type="GO" id="GO:0001530">
    <property type="term" value="F:lipopolysaccharide binding"/>
    <property type="evidence" value="ECO:0007669"/>
    <property type="project" value="TreeGrafter"/>
</dbReference>
<dbReference type="GO" id="GO:1990351">
    <property type="term" value="C:transporter complex"/>
    <property type="evidence" value="ECO:0007669"/>
    <property type="project" value="TreeGrafter"/>
</dbReference>
<name>A0A2A2A8I8_9BURK</name>
<gene>
    <name evidence="6" type="primary">lptE</name>
    <name evidence="8" type="ORF">CK625_13375</name>
</gene>
<dbReference type="PROSITE" id="PS51318">
    <property type="entry name" value="TAT"/>
    <property type="match status" value="1"/>
</dbReference>
<comment type="function">
    <text evidence="6">Together with LptD, is involved in the assembly of lipopolysaccharide (LPS) at the surface of the outer membrane. Required for the proper assembly of LptD. Binds LPS and may serve as the LPS recognition site at the outer membrane.</text>
</comment>
<dbReference type="GO" id="GO:0043165">
    <property type="term" value="P:Gram-negative-bacterium-type cell outer membrane assembly"/>
    <property type="evidence" value="ECO:0007669"/>
    <property type="project" value="UniProtKB-UniRule"/>
</dbReference>
<dbReference type="GO" id="GO:0015920">
    <property type="term" value="P:lipopolysaccharide transport"/>
    <property type="evidence" value="ECO:0007669"/>
    <property type="project" value="TreeGrafter"/>
</dbReference>
<dbReference type="Proteomes" id="UP000218054">
    <property type="component" value="Unassembled WGS sequence"/>
</dbReference>
<comment type="caution">
    <text evidence="8">The sequence shown here is derived from an EMBL/GenBank/DDBJ whole genome shotgun (WGS) entry which is preliminary data.</text>
</comment>
<dbReference type="InterPro" id="IPR006311">
    <property type="entry name" value="TAT_signal"/>
</dbReference>
<keyword evidence="2 6" id="KW-0472">Membrane</keyword>
<dbReference type="AlphaFoldDB" id="A0A2A2A8I8"/>
<dbReference type="PANTHER" id="PTHR38098:SF1">
    <property type="entry name" value="LPS-ASSEMBLY LIPOPROTEIN LPTE"/>
    <property type="match status" value="1"/>
</dbReference>
<dbReference type="Pfam" id="PF04390">
    <property type="entry name" value="LptE"/>
    <property type="match status" value="1"/>
</dbReference>
<keyword evidence="1 6" id="KW-0732">Signal</keyword>
<evidence type="ECO:0000256" key="4">
    <source>
        <dbReference type="ARBA" id="ARBA00023237"/>
    </source>
</evidence>
<keyword evidence="4 6" id="KW-0998">Cell outer membrane</keyword>
<evidence type="ECO:0000256" key="5">
    <source>
        <dbReference type="ARBA" id="ARBA00023288"/>
    </source>
</evidence>
<dbReference type="GO" id="GO:0009279">
    <property type="term" value="C:cell outer membrane"/>
    <property type="evidence" value="ECO:0007669"/>
    <property type="project" value="UniProtKB-SubCell"/>
</dbReference>
<feature type="chain" id="PRO_5013172181" description="LPS-assembly lipoprotein LptE" evidence="7">
    <location>
        <begin position="22"/>
        <end position="174"/>
    </location>
</feature>
<reference evidence="8 9" key="1">
    <citation type="submission" date="2017-08" db="EMBL/GenBank/DDBJ databases">
        <title>WGS of Clinical strains of the CDC Group NO-1 linked to zoonotic infections in humans.</title>
        <authorList>
            <person name="Bernier A.-M."/>
            <person name="Bernard K."/>
        </authorList>
    </citation>
    <scope>NUCLEOTIDE SEQUENCE [LARGE SCALE GENOMIC DNA]</scope>
    <source>
        <strain evidence="8 9">NML00-0135</strain>
    </source>
</reference>
<keyword evidence="3 6" id="KW-0564">Palmitate</keyword>
<dbReference type="InterPro" id="IPR007485">
    <property type="entry name" value="LPS_assembly_LptE"/>
</dbReference>
<organism evidence="8 9">
    <name type="scientific">Vandammella animalimorsus</name>
    <dbReference type="NCBI Taxonomy" id="2029117"/>
    <lineage>
        <taxon>Bacteria</taxon>
        <taxon>Pseudomonadati</taxon>
        <taxon>Pseudomonadota</taxon>
        <taxon>Betaproteobacteria</taxon>
        <taxon>Burkholderiales</taxon>
        <taxon>Comamonadaceae</taxon>
        <taxon>Vandammella</taxon>
    </lineage>
</organism>
<dbReference type="HAMAP" id="MF_01186">
    <property type="entry name" value="LPS_assembly_LptE"/>
    <property type="match status" value="1"/>
</dbReference>
<dbReference type="PROSITE" id="PS51257">
    <property type="entry name" value="PROKAR_LIPOPROTEIN"/>
    <property type="match status" value="1"/>
</dbReference>
<evidence type="ECO:0000256" key="6">
    <source>
        <dbReference type="HAMAP-Rule" id="MF_01186"/>
    </source>
</evidence>
<protein>
    <recommendedName>
        <fullName evidence="6">LPS-assembly lipoprotein LptE</fullName>
    </recommendedName>
</protein>
<comment type="subunit">
    <text evidence="6">Component of the lipopolysaccharide transport and assembly complex. Interacts with LptD.</text>
</comment>
<evidence type="ECO:0000256" key="3">
    <source>
        <dbReference type="ARBA" id="ARBA00023139"/>
    </source>
</evidence>
<keyword evidence="5 6" id="KW-0449">Lipoprotein</keyword>
<accession>A0A2A2A8I8</accession>
<evidence type="ECO:0000256" key="7">
    <source>
        <dbReference type="SAM" id="SignalP"/>
    </source>
</evidence>
<dbReference type="PANTHER" id="PTHR38098">
    <property type="entry name" value="LPS-ASSEMBLY LIPOPROTEIN LPTE"/>
    <property type="match status" value="1"/>
</dbReference>